<dbReference type="Proteomes" id="UP000271889">
    <property type="component" value="Unassembled WGS sequence"/>
</dbReference>
<proteinExistence type="predicted"/>
<evidence type="ECO:0000313" key="2">
    <source>
        <dbReference type="EMBL" id="VDK59983.1"/>
    </source>
</evidence>
<reference evidence="2 3" key="1">
    <citation type="submission" date="2018-11" db="EMBL/GenBank/DDBJ databases">
        <authorList>
            <consortium name="Pathogen Informatics"/>
        </authorList>
    </citation>
    <scope>NUCLEOTIDE SEQUENCE [LARGE SCALE GENOMIC DNA]</scope>
</reference>
<accession>A0A3P6RUV7</accession>
<sequence length="88" mass="10459">MFRLHLLFLLCLQLRRGKKLKPLWIMCRRSRGKAVIPMFWHVARCYLDHLRCHQCMATMIHPTEVLLTTSGGNPWILLTCHSHRHSQL</sequence>
<evidence type="ECO:0008006" key="4">
    <source>
        <dbReference type="Google" id="ProtNLM"/>
    </source>
</evidence>
<evidence type="ECO:0000256" key="1">
    <source>
        <dbReference type="SAM" id="SignalP"/>
    </source>
</evidence>
<dbReference type="EMBL" id="UYRV01013961">
    <property type="protein sequence ID" value="VDK59983.1"/>
    <property type="molecule type" value="Genomic_DNA"/>
</dbReference>
<gene>
    <name evidence="2" type="ORF">CGOC_LOCUS4857</name>
</gene>
<keyword evidence="3" id="KW-1185">Reference proteome</keyword>
<feature type="chain" id="PRO_5018245406" description="Secreted protein" evidence="1">
    <location>
        <begin position="18"/>
        <end position="88"/>
    </location>
</feature>
<name>A0A3P6RUV7_CYLGO</name>
<dbReference type="AlphaFoldDB" id="A0A3P6RUV7"/>
<evidence type="ECO:0000313" key="3">
    <source>
        <dbReference type="Proteomes" id="UP000271889"/>
    </source>
</evidence>
<protein>
    <recommendedName>
        <fullName evidence="4">Secreted protein</fullName>
    </recommendedName>
</protein>
<keyword evidence="1" id="KW-0732">Signal</keyword>
<organism evidence="2 3">
    <name type="scientific">Cylicostephanus goldi</name>
    <name type="common">Nematode worm</name>
    <dbReference type="NCBI Taxonomy" id="71465"/>
    <lineage>
        <taxon>Eukaryota</taxon>
        <taxon>Metazoa</taxon>
        <taxon>Ecdysozoa</taxon>
        <taxon>Nematoda</taxon>
        <taxon>Chromadorea</taxon>
        <taxon>Rhabditida</taxon>
        <taxon>Rhabditina</taxon>
        <taxon>Rhabditomorpha</taxon>
        <taxon>Strongyloidea</taxon>
        <taxon>Strongylidae</taxon>
        <taxon>Cylicostephanus</taxon>
    </lineage>
</organism>
<feature type="signal peptide" evidence="1">
    <location>
        <begin position="1"/>
        <end position="17"/>
    </location>
</feature>